<dbReference type="Proteomes" id="UP001454036">
    <property type="component" value="Unassembled WGS sequence"/>
</dbReference>
<protein>
    <recommendedName>
        <fullName evidence="1">Retrotransposon Copia-like N-terminal domain-containing protein</fullName>
    </recommendedName>
</protein>
<gene>
    <name evidence="2" type="ORF">LIER_38566</name>
</gene>
<evidence type="ECO:0000313" key="2">
    <source>
        <dbReference type="EMBL" id="GAA0157996.1"/>
    </source>
</evidence>
<comment type="caution">
    <text evidence="2">The sequence shown here is derived from an EMBL/GenBank/DDBJ whole genome shotgun (WGS) entry which is preliminary data.</text>
</comment>
<organism evidence="2 3">
    <name type="scientific">Lithospermum erythrorhizon</name>
    <name type="common">Purple gromwell</name>
    <name type="synonym">Lithospermum officinale var. erythrorhizon</name>
    <dbReference type="NCBI Taxonomy" id="34254"/>
    <lineage>
        <taxon>Eukaryota</taxon>
        <taxon>Viridiplantae</taxon>
        <taxon>Streptophyta</taxon>
        <taxon>Embryophyta</taxon>
        <taxon>Tracheophyta</taxon>
        <taxon>Spermatophyta</taxon>
        <taxon>Magnoliopsida</taxon>
        <taxon>eudicotyledons</taxon>
        <taxon>Gunneridae</taxon>
        <taxon>Pentapetalae</taxon>
        <taxon>asterids</taxon>
        <taxon>lamiids</taxon>
        <taxon>Boraginales</taxon>
        <taxon>Boraginaceae</taxon>
        <taxon>Boraginoideae</taxon>
        <taxon>Lithospermeae</taxon>
        <taxon>Lithospermum</taxon>
    </lineage>
</organism>
<sequence length="68" mass="7804">MEDFEGRIDQASPYYLGSGDQPGSLITHVVLQHDNYSGWSRAMLMALKARRKFVFIDDTITKPTENRK</sequence>
<accession>A0AAV3Q452</accession>
<evidence type="ECO:0000259" key="1">
    <source>
        <dbReference type="Pfam" id="PF14244"/>
    </source>
</evidence>
<dbReference type="PANTHER" id="PTHR37610">
    <property type="entry name" value="CCHC-TYPE DOMAIN-CONTAINING PROTEIN"/>
    <property type="match status" value="1"/>
</dbReference>
<dbReference type="PANTHER" id="PTHR37610:SF101">
    <property type="entry name" value="(RAPE) HYPOTHETICAL PROTEIN"/>
    <property type="match status" value="1"/>
</dbReference>
<proteinExistence type="predicted"/>
<dbReference type="AlphaFoldDB" id="A0AAV3Q452"/>
<dbReference type="Pfam" id="PF14244">
    <property type="entry name" value="Retrotran_gag_3"/>
    <property type="match status" value="1"/>
</dbReference>
<dbReference type="InterPro" id="IPR029472">
    <property type="entry name" value="Copia-like_N"/>
</dbReference>
<dbReference type="EMBL" id="BAABME010019673">
    <property type="protein sequence ID" value="GAA0157996.1"/>
    <property type="molecule type" value="Genomic_DNA"/>
</dbReference>
<keyword evidence="3" id="KW-1185">Reference proteome</keyword>
<reference evidence="2 3" key="1">
    <citation type="submission" date="2024-01" db="EMBL/GenBank/DDBJ databases">
        <title>The complete chloroplast genome sequence of Lithospermum erythrorhizon: insights into the phylogenetic relationship among Boraginaceae species and the maternal lineages of purple gromwells.</title>
        <authorList>
            <person name="Okada T."/>
            <person name="Watanabe K."/>
        </authorList>
    </citation>
    <scope>NUCLEOTIDE SEQUENCE [LARGE SCALE GENOMIC DNA]</scope>
</reference>
<feature type="domain" description="Retrotransposon Copia-like N-terminal" evidence="1">
    <location>
        <begin position="20"/>
        <end position="64"/>
    </location>
</feature>
<name>A0AAV3Q452_LITER</name>
<evidence type="ECO:0000313" key="3">
    <source>
        <dbReference type="Proteomes" id="UP001454036"/>
    </source>
</evidence>